<sequence>MSSHSTMLDAGGFICSLFFNLDIVYRTQNNGLIDMLIYRSRNKVYKNQIQKKDMRALIKHFKAGRAVWYSIDQDFSLKQGVMAPFFGVYAETLTAHRRIVTISNAVAISLFF</sequence>
<keyword evidence="3" id="KW-0997">Cell inner membrane</keyword>
<name>A0A2U3N450_9GAMM</name>
<evidence type="ECO:0000256" key="3">
    <source>
        <dbReference type="ARBA" id="ARBA00022519"/>
    </source>
</evidence>
<evidence type="ECO:0000256" key="1">
    <source>
        <dbReference type="ARBA" id="ARBA00004533"/>
    </source>
</evidence>
<proteinExistence type="predicted"/>
<evidence type="ECO:0000256" key="2">
    <source>
        <dbReference type="ARBA" id="ARBA00022475"/>
    </source>
</evidence>
<accession>A0A2U3N450</accession>
<dbReference type="Proteomes" id="UP000245974">
    <property type="component" value="Unassembled WGS sequence"/>
</dbReference>
<dbReference type="PANTHER" id="PTHR30606">
    <property type="entry name" value="LIPID A BIOSYNTHESIS LAUROYL ACYLTRANSFERASE"/>
    <property type="match status" value="1"/>
</dbReference>
<dbReference type="EMBL" id="OOGT01000305">
    <property type="protein sequence ID" value="SPL72456.1"/>
    <property type="molecule type" value="Genomic_DNA"/>
</dbReference>
<keyword evidence="2" id="KW-1003">Cell membrane</keyword>
<keyword evidence="4 7" id="KW-0808">Transferase</keyword>
<keyword evidence="6 7" id="KW-0012">Acyltransferase</keyword>
<gene>
    <name evidence="7" type="primary">htrB_5</name>
    <name evidence="7" type="ORF">KPC_3634</name>
</gene>
<dbReference type="AlphaFoldDB" id="A0A2U3N450"/>
<comment type="subcellular location">
    <subcellularLocation>
        <location evidence="1">Cell inner membrane</location>
    </subcellularLocation>
</comment>
<dbReference type="PANTHER" id="PTHR30606:SF9">
    <property type="entry name" value="LIPID A BIOSYNTHESIS LAUROYLTRANSFERASE"/>
    <property type="match status" value="1"/>
</dbReference>
<dbReference type="CDD" id="cd07984">
    <property type="entry name" value="LPLAT_LABLAT-like"/>
    <property type="match status" value="1"/>
</dbReference>
<keyword evidence="8" id="KW-1185">Reference proteome</keyword>
<evidence type="ECO:0000256" key="5">
    <source>
        <dbReference type="ARBA" id="ARBA00023136"/>
    </source>
</evidence>
<dbReference type="InParanoid" id="A0A2U3N450"/>
<dbReference type="GO" id="GO:0009247">
    <property type="term" value="P:glycolipid biosynthetic process"/>
    <property type="evidence" value="ECO:0007669"/>
    <property type="project" value="UniProtKB-ARBA"/>
</dbReference>
<evidence type="ECO:0000256" key="4">
    <source>
        <dbReference type="ARBA" id="ARBA00022679"/>
    </source>
</evidence>
<dbReference type="GO" id="GO:0005886">
    <property type="term" value="C:plasma membrane"/>
    <property type="evidence" value="ECO:0007669"/>
    <property type="project" value="UniProtKB-SubCell"/>
</dbReference>
<reference evidence="8" key="1">
    <citation type="submission" date="2018-03" db="EMBL/GenBank/DDBJ databases">
        <authorList>
            <person name="Blom J."/>
        </authorList>
    </citation>
    <scope>NUCLEOTIDE SEQUENCE [LARGE SCALE GENOMIC DNA]</scope>
    <source>
        <strain evidence="8">KPC-SM-21</strain>
    </source>
</reference>
<dbReference type="EC" id="2.3.1.-" evidence="7"/>
<evidence type="ECO:0000313" key="7">
    <source>
        <dbReference type="EMBL" id="SPL72456.1"/>
    </source>
</evidence>
<dbReference type="InterPro" id="IPR004960">
    <property type="entry name" value="LipA_acyltrans"/>
</dbReference>
<organism evidence="7 8">
    <name type="scientific">Acinetobacter stercoris</name>
    <dbReference type="NCBI Taxonomy" id="2126983"/>
    <lineage>
        <taxon>Bacteria</taxon>
        <taxon>Pseudomonadati</taxon>
        <taxon>Pseudomonadota</taxon>
        <taxon>Gammaproteobacteria</taxon>
        <taxon>Moraxellales</taxon>
        <taxon>Moraxellaceae</taxon>
        <taxon>Acinetobacter</taxon>
    </lineage>
</organism>
<evidence type="ECO:0000256" key="6">
    <source>
        <dbReference type="ARBA" id="ARBA00023315"/>
    </source>
</evidence>
<evidence type="ECO:0000313" key="8">
    <source>
        <dbReference type="Proteomes" id="UP000245974"/>
    </source>
</evidence>
<dbReference type="GO" id="GO:0016746">
    <property type="term" value="F:acyltransferase activity"/>
    <property type="evidence" value="ECO:0007669"/>
    <property type="project" value="UniProtKB-KW"/>
</dbReference>
<protein>
    <submittedName>
        <fullName evidence="7">Lipid A biosynthesis lauroyl acyltransferase</fullName>
        <ecNumber evidence="7">2.3.1.-</ecNumber>
    </submittedName>
</protein>
<dbReference type="Pfam" id="PF03279">
    <property type="entry name" value="Lip_A_acyltrans"/>
    <property type="match status" value="1"/>
</dbReference>
<keyword evidence="5" id="KW-0472">Membrane</keyword>